<evidence type="ECO:0000313" key="9">
    <source>
        <dbReference type="Proteomes" id="UP001249851"/>
    </source>
</evidence>
<feature type="compositionally biased region" description="Pro residues" evidence="4">
    <location>
        <begin position="420"/>
        <end position="439"/>
    </location>
</feature>
<evidence type="ECO:0000256" key="3">
    <source>
        <dbReference type="PROSITE-ProRule" id="PRU00059"/>
    </source>
</evidence>
<evidence type="ECO:0000259" key="7">
    <source>
        <dbReference type="PROSITE" id="PS01180"/>
    </source>
</evidence>
<evidence type="ECO:0000256" key="2">
    <source>
        <dbReference type="ARBA" id="ARBA00023157"/>
    </source>
</evidence>
<dbReference type="EMBL" id="JARQWQ010000099">
    <property type="protein sequence ID" value="KAK2551290.1"/>
    <property type="molecule type" value="Genomic_DNA"/>
</dbReference>
<dbReference type="Pfam" id="PF00431">
    <property type="entry name" value="CUB"/>
    <property type="match status" value="2"/>
</dbReference>
<comment type="caution">
    <text evidence="3">Lacks conserved residue(s) required for the propagation of feature annotation.</text>
</comment>
<feature type="compositionally biased region" description="Pro residues" evidence="4">
    <location>
        <begin position="344"/>
        <end position="386"/>
    </location>
</feature>
<keyword evidence="6" id="KW-0732">Signal</keyword>
<feature type="transmembrane region" description="Helical" evidence="5">
    <location>
        <begin position="287"/>
        <end position="309"/>
    </location>
</feature>
<proteinExistence type="predicted"/>
<dbReference type="Gene3D" id="2.60.120.290">
    <property type="entry name" value="Spermadhesin, CUB domain"/>
    <property type="match status" value="2"/>
</dbReference>
<dbReference type="InterPro" id="IPR000859">
    <property type="entry name" value="CUB_dom"/>
</dbReference>
<feature type="compositionally biased region" description="Low complexity" evidence="4">
    <location>
        <begin position="410"/>
        <end position="419"/>
    </location>
</feature>
<dbReference type="PANTHER" id="PTHR24251:SF30">
    <property type="entry name" value="MEMBRANE FRIZZLED-RELATED PROTEIN"/>
    <property type="match status" value="1"/>
</dbReference>
<evidence type="ECO:0000256" key="4">
    <source>
        <dbReference type="SAM" id="MobiDB-lite"/>
    </source>
</evidence>
<gene>
    <name evidence="8" type="ORF">P5673_027883</name>
</gene>
<keyword evidence="1" id="KW-0677">Repeat</keyword>
<keyword evidence="5" id="KW-1133">Transmembrane helix</keyword>
<keyword evidence="9" id="KW-1185">Reference proteome</keyword>
<protein>
    <submittedName>
        <fullName evidence="8">Tolloid-like protein 1</fullName>
    </submittedName>
</protein>
<evidence type="ECO:0000256" key="1">
    <source>
        <dbReference type="ARBA" id="ARBA00022737"/>
    </source>
</evidence>
<name>A0AAD9PZ15_ACRCE</name>
<feature type="disulfide bond" evidence="3">
    <location>
        <begin position="20"/>
        <end position="47"/>
    </location>
</feature>
<feature type="chain" id="PRO_5042078028" evidence="6">
    <location>
        <begin position="18"/>
        <end position="470"/>
    </location>
</feature>
<evidence type="ECO:0000313" key="8">
    <source>
        <dbReference type="EMBL" id="KAK2551290.1"/>
    </source>
</evidence>
<organism evidence="8 9">
    <name type="scientific">Acropora cervicornis</name>
    <name type="common">Staghorn coral</name>
    <dbReference type="NCBI Taxonomy" id="6130"/>
    <lineage>
        <taxon>Eukaryota</taxon>
        <taxon>Metazoa</taxon>
        <taxon>Cnidaria</taxon>
        <taxon>Anthozoa</taxon>
        <taxon>Hexacorallia</taxon>
        <taxon>Scleractinia</taxon>
        <taxon>Astrocoeniina</taxon>
        <taxon>Acroporidae</taxon>
        <taxon>Acropora</taxon>
    </lineage>
</organism>
<dbReference type="PANTHER" id="PTHR24251">
    <property type="entry name" value="OVOCHYMASE-RELATED"/>
    <property type="match status" value="1"/>
</dbReference>
<keyword evidence="5" id="KW-0812">Transmembrane</keyword>
<accession>A0AAD9PZ15</accession>
<dbReference type="InterPro" id="IPR035914">
    <property type="entry name" value="Sperma_CUB_dom_sf"/>
</dbReference>
<dbReference type="SUPFAM" id="SSF49854">
    <property type="entry name" value="Spermadhesin, CUB domain"/>
    <property type="match status" value="2"/>
</dbReference>
<keyword evidence="2 3" id="KW-1015">Disulfide bond</keyword>
<evidence type="ECO:0000256" key="5">
    <source>
        <dbReference type="SAM" id="Phobius"/>
    </source>
</evidence>
<sequence length="470" mass="50420">MFLLFITGLCLIDAVTSASCGQTSFTSRSGTVKSPNSYGYYANGLNCKYDIKVPFGYRPKLSWSTFDVKGYMPYCLDDYVEIYIGCLLNKKSIGKFCSENSQTPFVVYSPDQCIQLVFKTDSSGGGKGFKAYYESIAPGNYVCKGSSSCFGIKAMPSNSGVIHSYKWPLSDTRSRDCYWKIDAGRYKAIRIAFMDVDLDYDWGCDNDKVKVKGGSSGQSYDSSSTIKASMCGSEKAFSLTSTKDRIWIRFKSNGYINRRGFVAGYVLYDATKTSSRYSSSSSHGSPVTGIVGGIIGFAVVAVCIFYIFVYRRRVLMRQRGVQNQAVPVPLHTSVSTTQTTIHQAPPPPQPGYAPPPGSGYAPAPPLGYAPPPKGYPPPPSNAPPPYSQVATAPYPPQDKAAPYPPPQGGAPPYLFGQPGAPAPYPPGQPGATAPYPPGQPEATAPYLPGQPGATVTNPTAPPVGAAYPPK</sequence>
<reference evidence="8" key="1">
    <citation type="journal article" date="2023" name="G3 (Bethesda)">
        <title>Whole genome assembly and annotation of the endangered Caribbean coral Acropora cervicornis.</title>
        <authorList>
            <person name="Selwyn J.D."/>
            <person name="Vollmer S.V."/>
        </authorList>
    </citation>
    <scope>NUCLEOTIDE SEQUENCE</scope>
    <source>
        <strain evidence="8">K2</strain>
    </source>
</reference>
<feature type="signal peptide" evidence="6">
    <location>
        <begin position="1"/>
        <end position="17"/>
    </location>
</feature>
<evidence type="ECO:0000256" key="6">
    <source>
        <dbReference type="SAM" id="SignalP"/>
    </source>
</evidence>
<dbReference type="SMART" id="SM00042">
    <property type="entry name" value="CUB"/>
    <property type="match status" value="2"/>
</dbReference>
<feature type="domain" description="CUB" evidence="7">
    <location>
        <begin position="149"/>
        <end position="268"/>
    </location>
</feature>
<dbReference type="Proteomes" id="UP001249851">
    <property type="component" value="Unassembled WGS sequence"/>
</dbReference>
<dbReference type="PROSITE" id="PS01180">
    <property type="entry name" value="CUB"/>
    <property type="match status" value="2"/>
</dbReference>
<dbReference type="CDD" id="cd00041">
    <property type="entry name" value="CUB"/>
    <property type="match status" value="2"/>
</dbReference>
<keyword evidence="5" id="KW-0472">Membrane</keyword>
<feature type="region of interest" description="Disordered" evidence="4">
    <location>
        <begin position="335"/>
        <end position="470"/>
    </location>
</feature>
<reference evidence="8" key="2">
    <citation type="journal article" date="2023" name="Science">
        <title>Genomic signatures of disease resistance in endangered staghorn corals.</title>
        <authorList>
            <person name="Vollmer S.V."/>
            <person name="Selwyn J.D."/>
            <person name="Despard B.A."/>
            <person name="Roesel C.L."/>
        </authorList>
    </citation>
    <scope>NUCLEOTIDE SEQUENCE</scope>
    <source>
        <strain evidence="8">K2</strain>
    </source>
</reference>
<comment type="caution">
    <text evidence="8">The sequence shown here is derived from an EMBL/GenBank/DDBJ whole genome shotgun (WGS) entry which is preliminary data.</text>
</comment>
<feature type="domain" description="CUB" evidence="7">
    <location>
        <begin position="20"/>
        <end position="136"/>
    </location>
</feature>
<dbReference type="AlphaFoldDB" id="A0AAD9PZ15"/>